<keyword evidence="4" id="KW-0238">DNA-binding</keyword>
<evidence type="ECO:0000256" key="3">
    <source>
        <dbReference type="ARBA" id="ARBA00021962"/>
    </source>
</evidence>
<dbReference type="GO" id="GO:0035091">
    <property type="term" value="F:phosphatidylinositol binding"/>
    <property type="evidence" value="ECO:0007669"/>
    <property type="project" value="InterPro"/>
</dbReference>
<dbReference type="GO" id="GO:0006352">
    <property type="term" value="P:DNA-templated transcription initiation"/>
    <property type="evidence" value="ECO:0007669"/>
    <property type="project" value="InterPro"/>
</dbReference>
<evidence type="ECO:0000313" key="13">
    <source>
        <dbReference type="Proteomes" id="UP000887561"/>
    </source>
</evidence>
<evidence type="ECO:0000256" key="8">
    <source>
        <dbReference type="ARBA" id="ARBA00033017"/>
    </source>
</evidence>
<organism evidence="13 14">
    <name type="scientific">Meloidogyne javanica</name>
    <name type="common">Root-knot nematode worm</name>
    <dbReference type="NCBI Taxonomy" id="6303"/>
    <lineage>
        <taxon>Eukaryota</taxon>
        <taxon>Metazoa</taxon>
        <taxon>Ecdysozoa</taxon>
        <taxon>Nematoda</taxon>
        <taxon>Chromadorea</taxon>
        <taxon>Rhabditida</taxon>
        <taxon>Tylenchina</taxon>
        <taxon>Tylenchomorpha</taxon>
        <taxon>Tylenchoidea</taxon>
        <taxon>Meloidogynidae</taxon>
        <taxon>Meloidogyninae</taxon>
        <taxon>Meloidogyne</taxon>
        <taxon>Meloidogyne incognita group</taxon>
    </lineage>
</organism>
<dbReference type="PRINTS" id="PR00686">
    <property type="entry name" value="TIFACTORIID"/>
</dbReference>
<comment type="similarity">
    <text evidence="2">Belongs to the TBP family.</text>
</comment>
<dbReference type="SUPFAM" id="SSF55945">
    <property type="entry name" value="TATA-box binding protein-like"/>
    <property type="match status" value="2"/>
</dbReference>
<feature type="domain" description="PX" evidence="12">
    <location>
        <begin position="259"/>
        <end position="383"/>
    </location>
</feature>
<keyword evidence="6" id="KW-0539">Nucleus</keyword>
<name>A0A915MDF7_MELJA</name>
<protein>
    <recommendedName>
        <fullName evidence="3">TATA-box-binding protein</fullName>
    </recommendedName>
    <alternativeName>
        <fullName evidence="7">TATA sequence-binding protein</fullName>
    </alternativeName>
    <alternativeName>
        <fullName evidence="9">TATA-binding factor</fullName>
    </alternativeName>
    <alternativeName>
        <fullName evidence="8">TATA-box factor</fullName>
    </alternativeName>
    <alternativeName>
        <fullName evidence="10">Transcription initiation factor TFIID TBP subunit</fullName>
    </alternativeName>
</protein>
<dbReference type="FunFam" id="3.30.310.10:FF:000001">
    <property type="entry name" value="TATA-box-binding protein 2"/>
    <property type="match status" value="1"/>
</dbReference>
<dbReference type="Gene3D" id="3.30.310.10">
    <property type="entry name" value="TATA-Binding Protein"/>
    <property type="match status" value="2"/>
</dbReference>
<evidence type="ECO:0000256" key="4">
    <source>
        <dbReference type="ARBA" id="ARBA00023125"/>
    </source>
</evidence>
<dbReference type="Pfam" id="PF00352">
    <property type="entry name" value="TBP"/>
    <property type="match status" value="2"/>
</dbReference>
<evidence type="ECO:0000256" key="5">
    <source>
        <dbReference type="ARBA" id="ARBA00023163"/>
    </source>
</evidence>
<keyword evidence="5" id="KW-0804">Transcription</keyword>
<dbReference type="FunFam" id="3.30.310.10:FF:000002">
    <property type="entry name" value="TATA-box-binding protein 2"/>
    <property type="match status" value="1"/>
</dbReference>
<dbReference type="GO" id="GO:0005634">
    <property type="term" value="C:nucleus"/>
    <property type="evidence" value="ECO:0007669"/>
    <property type="project" value="UniProtKB-SubCell"/>
</dbReference>
<evidence type="ECO:0000313" key="14">
    <source>
        <dbReference type="WBParaSite" id="scaffold34858_cov258.g21893"/>
    </source>
</evidence>
<dbReference type="InterPro" id="IPR033710">
    <property type="entry name" value="TBP_eukaryotic"/>
</dbReference>
<feature type="region of interest" description="Disordered" evidence="11">
    <location>
        <begin position="386"/>
        <end position="427"/>
    </location>
</feature>
<dbReference type="WBParaSite" id="scaffold34858_cov258.g21893">
    <property type="protein sequence ID" value="scaffold34858_cov258.g21893"/>
    <property type="gene ID" value="scaffold34858_cov258.g21893"/>
</dbReference>
<dbReference type="InterPro" id="IPR012295">
    <property type="entry name" value="TBP_dom_sf"/>
</dbReference>
<evidence type="ECO:0000256" key="9">
    <source>
        <dbReference type="ARBA" id="ARBA00042653"/>
    </source>
</evidence>
<reference evidence="14" key="1">
    <citation type="submission" date="2022-11" db="UniProtKB">
        <authorList>
            <consortium name="WormBaseParasite"/>
        </authorList>
    </citation>
    <scope>IDENTIFICATION</scope>
</reference>
<accession>A0A915MDF7</accession>
<dbReference type="GO" id="GO:0001092">
    <property type="term" value="F:TFIIA-class transcription factor complex binding"/>
    <property type="evidence" value="ECO:0007669"/>
    <property type="project" value="UniProtKB-ARBA"/>
</dbReference>
<dbReference type="Pfam" id="PF00787">
    <property type="entry name" value="PX"/>
    <property type="match status" value="1"/>
</dbReference>
<dbReference type="GO" id="GO:0003677">
    <property type="term" value="F:DNA binding"/>
    <property type="evidence" value="ECO:0007669"/>
    <property type="project" value="UniProtKB-KW"/>
</dbReference>
<dbReference type="InterPro" id="IPR001683">
    <property type="entry name" value="PX_dom"/>
</dbReference>
<proteinExistence type="inferred from homology"/>
<sequence>MQRVHALISEDEFHKTDYLPSSCSDVFLPALNSSISRSATPEVNFNLKNIPIVTPRKFIRAKRSSSRATTNTDSVSRIPTVSISSNICSSEMPKPVLQNIVSTVNLDVRLDLNQIAKTALNSEYNPKRFSAVIMRIRDPRSTALIFNNGKIVCTGAKSEEASRLAARRFARIIQRLGYVVQFNEFKVQNLVASCDCKFRLQLEGFAITHYQFSTYEPELFPGLIYRMVKPRVVLLIFLSGKVVITGARKREHIDEAFSQVYPILKLDVILPTSSLFGHVEYKLELKASPHNAIDNEPRIFNMSTRFKVISRLYSTLAMIHRNLYLKDKFPSFAEPKFFGTASPETVTERRNAIDNFLQFVLNNETLCKSRALQAFIEETKEFLPTDSNETEEIEIKSNDVENNKIENTSENKQNEVKEKGEEKEEVK</sequence>
<feature type="compositionally biased region" description="Basic and acidic residues" evidence="11">
    <location>
        <begin position="393"/>
        <end position="427"/>
    </location>
</feature>
<dbReference type="InterPro" id="IPR036871">
    <property type="entry name" value="PX_dom_sf"/>
</dbReference>
<dbReference type="PROSITE" id="PS00351">
    <property type="entry name" value="TFIID"/>
    <property type="match status" value="1"/>
</dbReference>
<keyword evidence="13" id="KW-1185">Reference proteome</keyword>
<comment type="subcellular location">
    <subcellularLocation>
        <location evidence="1">Nucleus</location>
    </subcellularLocation>
</comment>
<evidence type="ECO:0000256" key="11">
    <source>
        <dbReference type="SAM" id="MobiDB-lite"/>
    </source>
</evidence>
<dbReference type="HAMAP" id="MF_00408">
    <property type="entry name" value="TATA_bind_prot_arch"/>
    <property type="match status" value="1"/>
</dbReference>
<dbReference type="InterPro" id="IPR000814">
    <property type="entry name" value="TBP"/>
</dbReference>
<dbReference type="CDD" id="cd04516">
    <property type="entry name" value="TBP_eukaryotes"/>
    <property type="match status" value="1"/>
</dbReference>
<evidence type="ECO:0000256" key="1">
    <source>
        <dbReference type="ARBA" id="ARBA00004123"/>
    </source>
</evidence>
<dbReference type="AlphaFoldDB" id="A0A915MDF7"/>
<evidence type="ECO:0000256" key="6">
    <source>
        <dbReference type="ARBA" id="ARBA00023242"/>
    </source>
</evidence>
<dbReference type="Gene3D" id="3.30.1520.10">
    <property type="entry name" value="Phox-like domain"/>
    <property type="match status" value="1"/>
</dbReference>
<evidence type="ECO:0000259" key="12">
    <source>
        <dbReference type="PROSITE" id="PS50195"/>
    </source>
</evidence>
<evidence type="ECO:0000256" key="10">
    <source>
        <dbReference type="ARBA" id="ARBA00042691"/>
    </source>
</evidence>
<dbReference type="SUPFAM" id="SSF64268">
    <property type="entry name" value="PX domain"/>
    <property type="match status" value="1"/>
</dbReference>
<evidence type="ECO:0000256" key="7">
    <source>
        <dbReference type="ARBA" id="ARBA00030739"/>
    </source>
</evidence>
<dbReference type="PANTHER" id="PTHR10126">
    <property type="entry name" value="TATA-BOX BINDING PROTEIN"/>
    <property type="match status" value="1"/>
</dbReference>
<dbReference type="Proteomes" id="UP000887561">
    <property type="component" value="Unplaced"/>
</dbReference>
<dbReference type="PROSITE" id="PS50195">
    <property type="entry name" value="PX"/>
    <property type="match status" value="1"/>
</dbReference>
<dbReference type="InterPro" id="IPR030491">
    <property type="entry name" value="TBP_CS"/>
</dbReference>
<evidence type="ECO:0000256" key="2">
    <source>
        <dbReference type="ARBA" id="ARBA00005560"/>
    </source>
</evidence>